<dbReference type="EMBL" id="JARKHS020026870">
    <property type="protein sequence ID" value="KAK8765919.1"/>
    <property type="molecule type" value="Genomic_DNA"/>
</dbReference>
<gene>
    <name evidence="1" type="ORF">V5799_007300</name>
</gene>
<dbReference type="Gene3D" id="3.10.450.10">
    <property type="match status" value="1"/>
</dbReference>
<reference evidence="1 2" key="1">
    <citation type="journal article" date="2023" name="Arcadia Sci">
        <title>De novo assembly of a long-read Amblyomma americanum tick genome.</title>
        <authorList>
            <person name="Chou S."/>
            <person name="Poskanzer K.E."/>
            <person name="Rollins M."/>
            <person name="Thuy-Boun P.S."/>
        </authorList>
    </citation>
    <scope>NUCLEOTIDE SEQUENCE [LARGE SCALE GENOMIC DNA]</scope>
    <source>
        <strain evidence="1">F_SG_1</strain>
        <tissue evidence="1">Salivary glands</tissue>
    </source>
</reference>
<dbReference type="AlphaFoldDB" id="A0AAQ4DTX9"/>
<accession>A0AAQ4DTX9</accession>
<dbReference type="SUPFAM" id="SSF54403">
    <property type="entry name" value="Cystatin/monellin"/>
    <property type="match status" value="1"/>
</dbReference>
<name>A0AAQ4DTX9_AMBAM</name>
<dbReference type="Proteomes" id="UP001321473">
    <property type="component" value="Unassembled WGS sequence"/>
</dbReference>
<evidence type="ECO:0000313" key="1">
    <source>
        <dbReference type="EMBL" id="KAK8765919.1"/>
    </source>
</evidence>
<dbReference type="InterPro" id="IPR046350">
    <property type="entry name" value="Cystatin_sf"/>
</dbReference>
<organism evidence="1 2">
    <name type="scientific">Amblyomma americanum</name>
    <name type="common">Lone star tick</name>
    <dbReference type="NCBI Taxonomy" id="6943"/>
    <lineage>
        <taxon>Eukaryota</taxon>
        <taxon>Metazoa</taxon>
        <taxon>Ecdysozoa</taxon>
        <taxon>Arthropoda</taxon>
        <taxon>Chelicerata</taxon>
        <taxon>Arachnida</taxon>
        <taxon>Acari</taxon>
        <taxon>Parasitiformes</taxon>
        <taxon>Ixodida</taxon>
        <taxon>Ixodoidea</taxon>
        <taxon>Ixodidae</taxon>
        <taxon>Amblyomminae</taxon>
        <taxon>Amblyomma</taxon>
    </lineage>
</organism>
<keyword evidence="2" id="KW-1185">Reference proteome</keyword>
<comment type="caution">
    <text evidence="1">The sequence shown here is derived from an EMBL/GenBank/DDBJ whole genome shotgun (WGS) entry which is preliminary data.</text>
</comment>
<protein>
    <submittedName>
        <fullName evidence="1">Uncharacterized protein</fullName>
    </submittedName>
</protein>
<sequence>MISAAAQLVEGGMNYRITYVRTPTNCNYGEDPSSGNCRFVPRKGTEDCMVVIFTTRNYAQKRLILHKCMPQGSVA</sequence>
<proteinExistence type="predicted"/>
<evidence type="ECO:0000313" key="2">
    <source>
        <dbReference type="Proteomes" id="UP001321473"/>
    </source>
</evidence>